<dbReference type="InterPro" id="IPR023375">
    <property type="entry name" value="ADC_dom_sf"/>
</dbReference>
<dbReference type="InterPro" id="IPR010451">
    <property type="entry name" value="Acetoacetate_decarboxylase"/>
</dbReference>
<reference evidence="1 2" key="1">
    <citation type="submission" date="2019-06" db="EMBL/GenBank/DDBJ databases">
        <title>Whole genome shotgun sequence of Microbacterium testaceum NBRC 12675.</title>
        <authorList>
            <person name="Hosoyama A."/>
            <person name="Uohara A."/>
            <person name="Ohji S."/>
            <person name="Ichikawa N."/>
        </authorList>
    </citation>
    <scope>NUCLEOTIDE SEQUENCE [LARGE SCALE GENOMIC DNA]</scope>
    <source>
        <strain evidence="1 2">NBRC 12675</strain>
    </source>
</reference>
<dbReference type="EMBL" id="BJML01000003">
    <property type="protein sequence ID" value="GEB45358.1"/>
    <property type="molecule type" value="Genomic_DNA"/>
</dbReference>
<comment type="caution">
    <text evidence="1">The sequence shown here is derived from an EMBL/GenBank/DDBJ whole genome shotgun (WGS) entry which is preliminary data.</text>
</comment>
<sequence length="245" mass="27201">MLASEVLQLLTTPANVPFIAHLGAPNIRRSILRVDYVTDEHAARKLLPEPLHLPLIPRASVFFTQFFNSHGDVPLLEVTQSIEAVSSAGVVGDYIQAVYTDNVTSIIHNREAYLQPVLYGVGSIVHRDGASNFSLAVNDTVVVHGSAGYRSEPMFADDAVEFLQRPKFFLKVLGRPALGEPAKPTLFMLRSAKLEVSEAYRLPSRLTLDGHIMAPFDQLPVRHIDSCHTFETTWSIGETEVLHRY</sequence>
<gene>
    <name evidence="1" type="ORF">MTE01_13030</name>
</gene>
<organism evidence="1 2">
    <name type="scientific">Microbacterium testaceum</name>
    <name type="common">Aureobacterium testaceum</name>
    <name type="synonym">Brevibacterium testaceum</name>
    <dbReference type="NCBI Taxonomy" id="2033"/>
    <lineage>
        <taxon>Bacteria</taxon>
        <taxon>Bacillati</taxon>
        <taxon>Actinomycetota</taxon>
        <taxon>Actinomycetes</taxon>
        <taxon>Micrococcales</taxon>
        <taxon>Microbacteriaceae</taxon>
        <taxon>Microbacterium</taxon>
    </lineage>
</organism>
<dbReference type="GO" id="GO:0016829">
    <property type="term" value="F:lyase activity"/>
    <property type="evidence" value="ECO:0007669"/>
    <property type="project" value="InterPro"/>
</dbReference>
<dbReference type="Pfam" id="PF06314">
    <property type="entry name" value="ADC"/>
    <property type="match status" value="1"/>
</dbReference>
<proteinExistence type="predicted"/>
<dbReference type="AlphaFoldDB" id="A0A4Y3QLE7"/>
<dbReference type="Proteomes" id="UP000319525">
    <property type="component" value="Unassembled WGS sequence"/>
</dbReference>
<dbReference type="Gene3D" id="2.40.400.10">
    <property type="entry name" value="Acetoacetate decarboxylase-like"/>
    <property type="match status" value="1"/>
</dbReference>
<evidence type="ECO:0000313" key="1">
    <source>
        <dbReference type="EMBL" id="GEB45358.1"/>
    </source>
</evidence>
<evidence type="ECO:0000313" key="2">
    <source>
        <dbReference type="Proteomes" id="UP000319525"/>
    </source>
</evidence>
<dbReference type="SUPFAM" id="SSF160104">
    <property type="entry name" value="Acetoacetate decarboxylase-like"/>
    <property type="match status" value="1"/>
</dbReference>
<dbReference type="RefSeq" id="WP_141376404.1">
    <property type="nucleotide sequence ID" value="NZ_BJML01000003.1"/>
</dbReference>
<protein>
    <recommendedName>
        <fullName evidence="3">Acetoacetate decarboxylase</fullName>
    </recommendedName>
</protein>
<evidence type="ECO:0008006" key="3">
    <source>
        <dbReference type="Google" id="ProtNLM"/>
    </source>
</evidence>
<dbReference type="GeneID" id="57143999"/>
<dbReference type="OrthoDB" id="1633687at2"/>
<accession>A0A4Y3QLE7</accession>
<name>A0A4Y3QLE7_MICTE</name>